<feature type="signal peptide" evidence="1">
    <location>
        <begin position="1"/>
        <end position="25"/>
    </location>
</feature>
<evidence type="ECO:0000313" key="2">
    <source>
        <dbReference type="EMBL" id="QJW98075.1"/>
    </source>
</evidence>
<accession>A0A6M5YVM5</accession>
<proteinExistence type="predicted"/>
<organism evidence="2 3">
    <name type="scientific">Frigoriglobus tundricola</name>
    <dbReference type="NCBI Taxonomy" id="2774151"/>
    <lineage>
        <taxon>Bacteria</taxon>
        <taxon>Pseudomonadati</taxon>
        <taxon>Planctomycetota</taxon>
        <taxon>Planctomycetia</taxon>
        <taxon>Gemmatales</taxon>
        <taxon>Gemmataceae</taxon>
        <taxon>Frigoriglobus</taxon>
    </lineage>
</organism>
<dbReference type="AlphaFoldDB" id="A0A6M5YVM5"/>
<feature type="chain" id="PRO_5026936003" evidence="1">
    <location>
        <begin position="26"/>
        <end position="136"/>
    </location>
</feature>
<name>A0A6M5YVM5_9BACT</name>
<gene>
    <name evidence="2" type="ORF">FTUN_5655</name>
</gene>
<dbReference type="Proteomes" id="UP000503447">
    <property type="component" value="Chromosome"/>
</dbReference>
<evidence type="ECO:0000313" key="3">
    <source>
        <dbReference type="Proteomes" id="UP000503447"/>
    </source>
</evidence>
<keyword evidence="1" id="KW-0732">Signal</keyword>
<evidence type="ECO:0000256" key="1">
    <source>
        <dbReference type="SAM" id="SignalP"/>
    </source>
</evidence>
<dbReference type="EMBL" id="CP053452">
    <property type="protein sequence ID" value="QJW98075.1"/>
    <property type="molecule type" value="Genomic_DNA"/>
</dbReference>
<protein>
    <submittedName>
        <fullName evidence="2">Uncharacterized protein</fullName>
    </submittedName>
</protein>
<dbReference type="RefSeq" id="WP_171473327.1">
    <property type="nucleotide sequence ID" value="NZ_CP053452.2"/>
</dbReference>
<dbReference type="KEGG" id="ftj:FTUN_5655"/>
<reference evidence="3" key="1">
    <citation type="submission" date="2020-05" db="EMBL/GenBank/DDBJ databases">
        <title>Frigoriglobus tundricola gen. nov., sp. nov., a psychrotolerant cellulolytic planctomycete of the family Gemmataceae with two divergent copies of 16S rRNA gene.</title>
        <authorList>
            <person name="Kulichevskaya I.S."/>
            <person name="Ivanova A.A."/>
            <person name="Naumoff D.G."/>
            <person name="Beletsky A.V."/>
            <person name="Rijpstra W.I.C."/>
            <person name="Sinninghe Damste J.S."/>
            <person name="Mardanov A.V."/>
            <person name="Ravin N.V."/>
            <person name="Dedysh S.N."/>
        </authorList>
    </citation>
    <scope>NUCLEOTIDE SEQUENCE [LARGE SCALE GENOMIC DNA]</scope>
    <source>
        <strain evidence="3">PL17</strain>
    </source>
</reference>
<sequence>MTRQVSWPVAAAVAAVLLGGGAVNAQPPSGFGSRPAYSPYLNLNRPGGSVTQNYYGLVRPEVQARQSVGSLQGSVAANQQAIGGLQAGITAPPELPVTGHQATFLNYRSYFLSGGVAGTGAGGTSFRTAAPASARR</sequence>
<keyword evidence="3" id="KW-1185">Reference proteome</keyword>